<comment type="caution">
    <text evidence="3">The sequence shown here is derived from an EMBL/GenBank/DDBJ whole genome shotgun (WGS) entry which is preliminary data.</text>
</comment>
<evidence type="ECO:0000313" key="4">
    <source>
        <dbReference type="Proteomes" id="UP001331761"/>
    </source>
</evidence>
<dbReference type="CDD" id="cd00047">
    <property type="entry name" value="PTPc"/>
    <property type="match status" value="1"/>
</dbReference>
<proteinExistence type="predicted"/>
<dbReference type="InterPro" id="IPR029021">
    <property type="entry name" value="Prot-tyrosine_phosphatase-like"/>
</dbReference>
<evidence type="ECO:0000259" key="1">
    <source>
        <dbReference type="PROSITE" id="PS50055"/>
    </source>
</evidence>
<protein>
    <submittedName>
        <fullName evidence="3">Tyrosine-protein phosphatase</fullName>
    </submittedName>
</protein>
<dbReference type="Gene3D" id="3.90.190.10">
    <property type="entry name" value="Protein tyrosine phosphatase superfamily"/>
    <property type="match status" value="1"/>
</dbReference>
<dbReference type="InterPro" id="IPR000387">
    <property type="entry name" value="Tyr_Pase_dom"/>
</dbReference>
<dbReference type="InterPro" id="IPR000242">
    <property type="entry name" value="PTP_cat"/>
</dbReference>
<dbReference type="Pfam" id="PF00102">
    <property type="entry name" value="Y_phosphatase"/>
    <property type="match status" value="1"/>
</dbReference>
<dbReference type="InterPro" id="IPR003595">
    <property type="entry name" value="Tyr_Pase_cat"/>
</dbReference>
<feature type="domain" description="Tyrosine-protein phosphatase" evidence="1">
    <location>
        <begin position="1"/>
        <end position="243"/>
    </location>
</feature>
<feature type="domain" description="Tyrosine specific protein phosphatases" evidence="2">
    <location>
        <begin position="166"/>
        <end position="234"/>
    </location>
</feature>
<dbReference type="PROSITE" id="PS50055">
    <property type="entry name" value="TYR_PHOSPHATASE_PTP"/>
    <property type="match status" value="1"/>
</dbReference>
<dbReference type="InterPro" id="IPR016130">
    <property type="entry name" value="Tyr_Pase_AS"/>
</dbReference>
<dbReference type="GO" id="GO:0004725">
    <property type="term" value="F:protein tyrosine phosphatase activity"/>
    <property type="evidence" value="ECO:0007669"/>
    <property type="project" value="InterPro"/>
</dbReference>
<dbReference type="PRINTS" id="PR00700">
    <property type="entry name" value="PRTYPHPHTASE"/>
</dbReference>
<name>A0AAN8FHC6_TRICO</name>
<dbReference type="SUPFAM" id="SSF52799">
    <property type="entry name" value="(Phosphotyrosine protein) phosphatases II"/>
    <property type="match status" value="1"/>
</dbReference>
<dbReference type="SMART" id="SM00404">
    <property type="entry name" value="PTPc_motif"/>
    <property type="match status" value="1"/>
</dbReference>
<dbReference type="Proteomes" id="UP001331761">
    <property type="component" value="Unassembled WGS sequence"/>
</dbReference>
<dbReference type="PANTHER" id="PTHR46163">
    <property type="entry name" value="TYROSINE-PROTEIN PHOSPHATASE-RELATED"/>
    <property type="match status" value="1"/>
</dbReference>
<gene>
    <name evidence="3" type="ORF">GCK32_014812</name>
</gene>
<dbReference type="PANTHER" id="PTHR46163:SF8">
    <property type="entry name" value="PROTEIN-TYROSINE PHOSPHATASE"/>
    <property type="match status" value="1"/>
</dbReference>
<evidence type="ECO:0000313" key="3">
    <source>
        <dbReference type="EMBL" id="KAK5978915.1"/>
    </source>
</evidence>
<evidence type="ECO:0000259" key="2">
    <source>
        <dbReference type="PROSITE" id="PS50056"/>
    </source>
</evidence>
<dbReference type="PROSITE" id="PS00383">
    <property type="entry name" value="TYR_PHOSPHATASE_1"/>
    <property type="match status" value="1"/>
</dbReference>
<dbReference type="PROSITE" id="PS50056">
    <property type="entry name" value="TYR_PHOSPHATASE_2"/>
    <property type="match status" value="1"/>
</dbReference>
<dbReference type="AlphaFoldDB" id="A0AAN8FHC6"/>
<sequence length="278" mass="32201">MENRPLNRYTDVPCQDARRVILKWPGIDNDYIHANYVATPSRDHHFICTQGPLVGTMQAFWAMVIQERAEYVLMLCNTIECDKNKCEQYWPHEVGDVMTFGEDNEGKITVTNLDVSPMSEEDSFVRVSKLKLEYKDNGRDASTIIYHYQWENWPDRGVPPTKFTAINLLARVRNSSGPIIVHCSAGIGRTGTIVAISYVTEKMQNGDDCQAMSDLLKEIRTQRPCSIQNEYQYLYVHRVLLAYFLEKYRSRFEHILENGGEEKYRQWCADYKKATGCD</sequence>
<organism evidence="3 4">
    <name type="scientific">Trichostrongylus colubriformis</name>
    <name type="common">Black scour worm</name>
    <dbReference type="NCBI Taxonomy" id="6319"/>
    <lineage>
        <taxon>Eukaryota</taxon>
        <taxon>Metazoa</taxon>
        <taxon>Ecdysozoa</taxon>
        <taxon>Nematoda</taxon>
        <taxon>Chromadorea</taxon>
        <taxon>Rhabditida</taxon>
        <taxon>Rhabditina</taxon>
        <taxon>Rhabditomorpha</taxon>
        <taxon>Strongyloidea</taxon>
        <taxon>Trichostrongylidae</taxon>
        <taxon>Trichostrongylus</taxon>
    </lineage>
</organism>
<dbReference type="InterPro" id="IPR052782">
    <property type="entry name" value="Oocyte-zygote_transition_reg"/>
</dbReference>
<dbReference type="EMBL" id="WIXE01008860">
    <property type="protein sequence ID" value="KAK5978915.1"/>
    <property type="molecule type" value="Genomic_DNA"/>
</dbReference>
<reference evidence="3 4" key="1">
    <citation type="submission" date="2019-10" db="EMBL/GenBank/DDBJ databases">
        <title>Assembly and Annotation for the nematode Trichostrongylus colubriformis.</title>
        <authorList>
            <person name="Martin J."/>
        </authorList>
    </citation>
    <scope>NUCLEOTIDE SEQUENCE [LARGE SCALE GENOMIC DNA]</scope>
    <source>
        <strain evidence="3">G859</strain>
        <tissue evidence="3">Whole worm</tissue>
    </source>
</reference>
<keyword evidence="4" id="KW-1185">Reference proteome</keyword>
<dbReference type="SMART" id="SM00194">
    <property type="entry name" value="PTPc"/>
    <property type="match status" value="1"/>
</dbReference>
<accession>A0AAN8FHC6</accession>